<feature type="chain" id="PRO_5004547939" description="Alginate lyase domain-containing protein" evidence="1">
    <location>
        <begin position="26"/>
        <end position="664"/>
    </location>
</feature>
<evidence type="ECO:0008006" key="4">
    <source>
        <dbReference type="Google" id="ProtNLM"/>
    </source>
</evidence>
<dbReference type="Proteomes" id="UP000015100">
    <property type="component" value="Unassembled WGS sequence"/>
</dbReference>
<accession>S8AGJ9</accession>
<dbReference type="EMBL" id="AQGS01000130">
    <property type="protein sequence ID" value="EPS41999.1"/>
    <property type="molecule type" value="Genomic_DNA"/>
</dbReference>
<dbReference type="OrthoDB" id="10413666at2759"/>
<comment type="caution">
    <text evidence="2">The sequence shown here is derived from an EMBL/GenBank/DDBJ whole genome shotgun (WGS) entry which is preliminary data.</text>
</comment>
<organism evidence="2 3">
    <name type="scientific">Dactylellina haptotyla (strain CBS 200.50)</name>
    <name type="common">Nematode-trapping fungus</name>
    <name type="synonym">Monacrosporium haptotylum</name>
    <dbReference type="NCBI Taxonomy" id="1284197"/>
    <lineage>
        <taxon>Eukaryota</taxon>
        <taxon>Fungi</taxon>
        <taxon>Dikarya</taxon>
        <taxon>Ascomycota</taxon>
        <taxon>Pezizomycotina</taxon>
        <taxon>Orbiliomycetes</taxon>
        <taxon>Orbiliales</taxon>
        <taxon>Orbiliaceae</taxon>
        <taxon>Dactylellina</taxon>
    </lineage>
</organism>
<gene>
    <name evidence="2" type="ORF">H072_4029</name>
</gene>
<evidence type="ECO:0000256" key="1">
    <source>
        <dbReference type="SAM" id="SignalP"/>
    </source>
</evidence>
<proteinExistence type="predicted"/>
<dbReference type="AlphaFoldDB" id="S8AGJ9"/>
<reference evidence="3" key="2">
    <citation type="submission" date="2013-04" db="EMBL/GenBank/DDBJ databases">
        <title>Genomic mechanisms accounting for the adaptation to parasitism in nematode-trapping fungi.</title>
        <authorList>
            <person name="Ahren D.G."/>
        </authorList>
    </citation>
    <scope>NUCLEOTIDE SEQUENCE [LARGE SCALE GENOMIC DNA]</scope>
    <source>
        <strain evidence="3">CBS 200.50</strain>
    </source>
</reference>
<protein>
    <recommendedName>
        <fullName evidence="4">Alginate lyase domain-containing protein</fullName>
    </recommendedName>
</protein>
<keyword evidence="1" id="KW-0732">Signal</keyword>
<dbReference type="HOGENOM" id="CLU_436638_0_0_1"/>
<evidence type="ECO:0000313" key="3">
    <source>
        <dbReference type="Proteomes" id="UP000015100"/>
    </source>
</evidence>
<keyword evidence="3" id="KW-1185">Reference proteome</keyword>
<reference evidence="2 3" key="1">
    <citation type="journal article" date="2013" name="PLoS Genet.">
        <title>Genomic mechanisms accounting for the adaptation to parasitism in nematode-trapping fungi.</title>
        <authorList>
            <person name="Meerupati T."/>
            <person name="Andersson K.M."/>
            <person name="Friman E."/>
            <person name="Kumar D."/>
            <person name="Tunlid A."/>
            <person name="Ahren D."/>
        </authorList>
    </citation>
    <scope>NUCLEOTIDE SEQUENCE [LARGE SCALE GENOMIC DNA]</scope>
    <source>
        <strain evidence="2 3">CBS 200.50</strain>
    </source>
</reference>
<name>S8AGJ9_DACHA</name>
<sequence length="664" mass="74026">MKSRLCIRTSFPLRLLLLINAFTRAQLIDIEIPPMTSQTLPPLPDLFQLNQTQWATEDSKWFERDAISQAPDLIEALANVAYLANSIDDDTSSATFGWQNGGVYRSDTAYVNNVLNARLMEPLRTLSWAYTLNKPWNPYYHNAILGTRLVAVLEYWLKIQSSNGGYTEASNIGTAAAAPTTFSLQLLVDMMDELVQDNTLDTDLLNRLLTGVTKGAELCVTDQGFIDTGNRVSNQYVAIFYILWRLWQITGDTKWQTYYNNGLDAWLADAQPAPFWTENYGNEALGYSRITEWILDRLYAINGDARILESFRRYFDWCGLHVLPENDGLTFITDVVGNGRTSAPAQFGENGYYGHITKYLTTCHAWNIVYMMTEAERQQRINDWRANPIPPTGAHPGKSKAAHIYSNWPMYFEPDGLTSITPTQQQAAVADLPTAPGKPNFTRYFSQPTTIASYLFMRRDTCYVTIHFGGRSNATEAKELGIIWFPGFGTFLRGTQANIAYAYTTRVGTLSTFKEEIKDFAIPSSWAPTSDGSVQADDDLAFTTRFANVNVTKTYHINNEGFSVTTLPGAAATEQIPLYIASTDKLIIDGGVEQNVVPGIALNGQTFKIKRQTGSSFTTASLTFSRPINGTFSAGYQIAQGNIRPFSVTLVASQGLMYTFSLDA</sequence>
<evidence type="ECO:0000313" key="2">
    <source>
        <dbReference type="EMBL" id="EPS41999.1"/>
    </source>
</evidence>
<feature type="signal peptide" evidence="1">
    <location>
        <begin position="1"/>
        <end position="25"/>
    </location>
</feature>